<sequence>IWGALSVEEKHIMFCNPPLAMNGAALFINSRPPQSLCLIFFALLCYSQSYYILMWRSPEYAAAFKEQLRIMLRKFVDDSASKTGEFTLTDGYRQSANKASEAIPLLNKLVTLLSQSPKEIVEEEKRARSVVVSGLPEATHGTPAFERQLHTERLVQDVLNELQIECPSEIFRMGRPIEGVPRLVKIVFSSQRSYFDILKKARDLRHHDRFKHVFVKRSMTAAERSRYQELRAEATRRNQHEFSRVIRFAYIQNLHPFSTYSFMSSAAKERTVEAR</sequence>
<reference evidence="1 2" key="1">
    <citation type="submission" date="2014-03" db="EMBL/GenBank/DDBJ databases">
        <title>Draft genome of the hookworm Oesophagostomum dentatum.</title>
        <authorList>
            <person name="Mitreva M."/>
        </authorList>
    </citation>
    <scope>NUCLEOTIDE SEQUENCE [LARGE SCALE GENOMIC DNA]</scope>
    <source>
        <strain evidence="1 2">OD-Hann</strain>
    </source>
</reference>
<feature type="non-terminal residue" evidence="1">
    <location>
        <position position="1"/>
    </location>
</feature>
<gene>
    <name evidence="1" type="ORF">OESDEN_02510</name>
</gene>
<name>A0A0B1TNW4_OESDE</name>
<dbReference type="EMBL" id="KN549442">
    <property type="protein sequence ID" value="KHJ97522.1"/>
    <property type="molecule type" value="Genomic_DNA"/>
</dbReference>
<protein>
    <submittedName>
        <fullName evidence="1">Uncharacterized protein</fullName>
    </submittedName>
</protein>
<proteinExistence type="predicted"/>
<organism evidence="1 2">
    <name type="scientific">Oesophagostomum dentatum</name>
    <name type="common">Nodular worm</name>
    <dbReference type="NCBI Taxonomy" id="61180"/>
    <lineage>
        <taxon>Eukaryota</taxon>
        <taxon>Metazoa</taxon>
        <taxon>Ecdysozoa</taxon>
        <taxon>Nematoda</taxon>
        <taxon>Chromadorea</taxon>
        <taxon>Rhabditida</taxon>
        <taxon>Rhabditina</taxon>
        <taxon>Rhabditomorpha</taxon>
        <taxon>Strongyloidea</taxon>
        <taxon>Strongylidae</taxon>
        <taxon>Oesophagostomum</taxon>
    </lineage>
</organism>
<dbReference type="OrthoDB" id="5873055at2759"/>
<dbReference type="Proteomes" id="UP000053660">
    <property type="component" value="Unassembled WGS sequence"/>
</dbReference>
<dbReference type="AlphaFoldDB" id="A0A0B1TNW4"/>
<keyword evidence="2" id="KW-1185">Reference proteome</keyword>
<accession>A0A0B1TNW4</accession>
<evidence type="ECO:0000313" key="1">
    <source>
        <dbReference type="EMBL" id="KHJ97522.1"/>
    </source>
</evidence>
<evidence type="ECO:0000313" key="2">
    <source>
        <dbReference type="Proteomes" id="UP000053660"/>
    </source>
</evidence>